<evidence type="ECO:0000256" key="12">
    <source>
        <dbReference type="ARBA" id="ARBA00022801"/>
    </source>
</evidence>
<feature type="compositionally biased region" description="Basic residues" evidence="24">
    <location>
        <begin position="182"/>
        <end position="198"/>
    </location>
</feature>
<accession>A0AAD6NC04</accession>
<dbReference type="EC" id="3.1.13.4" evidence="6"/>
<dbReference type="GO" id="GO:0003723">
    <property type="term" value="F:RNA binding"/>
    <property type="evidence" value="ECO:0007669"/>
    <property type="project" value="UniProtKB-KW"/>
</dbReference>
<dbReference type="Gene3D" id="3.80.10.10">
    <property type="entry name" value="Ribonuclease Inhibitor"/>
    <property type="match status" value="1"/>
</dbReference>
<evidence type="ECO:0000259" key="25">
    <source>
        <dbReference type="Pfam" id="PF03372"/>
    </source>
</evidence>
<dbReference type="InterPro" id="IPR001611">
    <property type="entry name" value="Leu-rich_rpt"/>
</dbReference>
<dbReference type="SMART" id="SM00369">
    <property type="entry name" value="LRR_TYP"/>
    <property type="match status" value="2"/>
</dbReference>
<evidence type="ECO:0000256" key="8">
    <source>
        <dbReference type="ARBA" id="ARBA00022614"/>
    </source>
</evidence>
<dbReference type="SUPFAM" id="SSF52058">
    <property type="entry name" value="L domain-like"/>
    <property type="match status" value="1"/>
</dbReference>
<name>A0AAD6NC04_PENCN</name>
<evidence type="ECO:0000256" key="17">
    <source>
        <dbReference type="ARBA" id="ARBA00023163"/>
    </source>
</evidence>
<dbReference type="EMBL" id="JAQJZL010000002">
    <property type="protein sequence ID" value="KAJ6051101.1"/>
    <property type="molecule type" value="Genomic_DNA"/>
</dbReference>
<keyword evidence="12" id="KW-0378">Hydrolase</keyword>
<dbReference type="SUPFAM" id="SSF56219">
    <property type="entry name" value="DNase I-like"/>
    <property type="match status" value="1"/>
</dbReference>
<evidence type="ECO:0000256" key="18">
    <source>
        <dbReference type="ARBA" id="ARBA00023242"/>
    </source>
</evidence>
<dbReference type="InterPro" id="IPR032675">
    <property type="entry name" value="LRR_dom_sf"/>
</dbReference>
<dbReference type="InterPro" id="IPR050410">
    <property type="entry name" value="CCR4/nocturin_mRNA_transcr"/>
</dbReference>
<keyword evidence="13" id="KW-0269">Exonuclease</keyword>
<feature type="region of interest" description="Disordered" evidence="24">
    <location>
        <begin position="283"/>
        <end position="304"/>
    </location>
</feature>
<dbReference type="GO" id="GO:0005634">
    <property type="term" value="C:nucleus"/>
    <property type="evidence" value="ECO:0007669"/>
    <property type="project" value="UniProtKB-SubCell"/>
</dbReference>
<feature type="compositionally biased region" description="Polar residues" evidence="24">
    <location>
        <begin position="294"/>
        <end position="304"/>
    </location>
</feature>
<dbReference type="Pfam" id="PF12799">
    <property type="entry name" value="LRR_4"/>
    <property type="match status" value="1"/>
</dbReference>
<evidence type="ECO:0000313" key="26">
    <source>
        <dbReference type="EMBL" id="KAJ6051101.1"/>
    </source>
</evidence>
<evidence type="ECO:0000256" key="19">
    <source>
        <dbReference type="ARBA" id="ARBA00023475"/>
    </source>
</evidence>
<keyword evidence="10" id="KW-0479">Metal-binding</keyword>
<evidence type="ECO:0000256" key="9">
    <source>
        <dbReference type="ARBA" id="ARBA00022722"/>
    </source>
</evidence>
<keyword evidence="14" id="KW-0460">Magnesium</keyword>
<dbReference type="GO" id="GO:0046872">
    <property type="term" value="F:metal ion binding"/>
    <property type="evidence" value="ECO:0007669"/>
    <property type="project" value="UniProtKB-KW"/>
</dbReference>
<evidence type="ECO:0000256" key="11">
    <source>
        <dbReference type="ARBA" id="ARBA00022737"/>
    </source>
</evidence>
<keyword evidence="18" id="KW-0539">Nucleus</keyword>
<keyword evidence="27" id="KW-1185">Reference proteome</keyword>
<sequence>MQTTSVISVPVLIDLETIVDPQSCSNLRAFTKGLYVEEEKRPSSILYSSPRLLERTRFSAVRPPTGFPPGKQHTVSSATLNGRWYLQVPAAWGRAVLLPNSSATEPSPATHRSKRDQLSDGATEIQPRHPSPSRSPALNPAAALGSFNMYGQTHQGQHVMMNGGQTHQRFGMQIPKFQSQTHHSHHAQQPHHHAHHTQATHNLTHQHNFASGALASTTTSHFTSTHLQNGVPAAVDDDMDESMNEHWQQQLQLAAESRQATSPHYYARVIAQQTKGIQIMSQTEPQENGAEGRNSASGSKPASRQGWNALDFGGQGLRALTTSLFSYAFIEKLYLNSNKLKALPSAIGQLRKLTHLDLSGNDLTELPEEIGMLSNLKKLYLFDNNIRNLPYEMGYLYRLDTLGVEGNPLNDVLKSQIMKDGTKALINSPPSPDRDWVILDETSSSSNSPTEKITVLSYNTLCDSSATQSHYGYVPSRVLAWEYRRELIINELRSHSSDIICLQEVDQGSYNNYFREQLAYNDYKGVYWPRGRAMGMQEEDARSVDGCATFFKGSKYILLDKQLINFGQTAVRRPDAKGQDDIYNRLWQKDHIAVVIFLENRQTGARFISVNAHLYWDPAFKDVKLIQTAILMEEITKLSDKYAKWPACTDKTAFRFSEAESGSENAPVVEPAPSMEYTSGDQIPVLMCGDFNSSPGSAAYNLISTGRLPEEHPDLEKRLYGNLSKVGMTHPFKLKSAYGSMGELSFTNYTSDFTAILDYIWYSSNTLHVSALLGEVDKEYLRRVPGFPNFHFPSDHVALLAEFTVKGKKGKVVEADFGPQRH</sequence>
<evidence type="ECO:0000256" key="15">
    <source>
        <dbReference type="ARBA" id="ARBA00022884"/>
    </source>
</evidence>
<evidence type="ECO:0000313" key="27">
    <source>
        <dbReference type="Proteomes" id="UP001219568"/>
    </source>
</evidence>
<reference evidence="26" key="1">
    <citation type="journal article" date="2023" name="IMA Fungus">
        <title>Comparative genomic study of the Penicillium genus elucidates a diverse pangenome and 15 lateral gene transfer events.</title>
        <authorList>
            <person name="Petersen C."/>
            <person name="Sorensen T."/>
            <person name="Nielsen M.R."/>
            <person name="Sondergaard T.E."/>
            <person name="Sorensen J.L."/>
            <person name="Fitzpatrick D.A."/>
            <person name="Frisvad J.C."/>
            <person name="Nielsen K.L."/>
        </authorList>
    </citation>
    <scope>NUCLEOTIDE SEQUENCE</scope>
    <source>
        <strain evidence="26">IBT 15450</strain>
    </source>
</reference>
<keyword evidence="11" id="KW-0677">Repeat</keyword>
<proteinExistence type="inferred from homology"/>
<evidence type="ECO:0000256" key="10">
    <source>
        <dbReference type="ARBA" id="ARBA00022723"/>
    </source>
</evidence>
<feature type="region of interest" description="Disordered" evidence="24">
    <location>
        <begin position="178"/>
        <end position="200"/>
    </location>
</feature>
<evidence type="ECO:0000256" key="5">
    <source>
        <dbReference type="ARBA" id="ARBA00010774"/>
    </source>
</evidence>
<evidence type="ECO:0000256" key="22">
    <source>
        <dbReference type="ARBA" id="ARBA00033317"/>
    </source>
</evidence>
<comment type="similarity">
    <text evidence="5">Belongs to the CCR4/nocturin family.</text>
</comment>
<dbReference type="Gene3D" id="3.60.10.10">
    <property type="entry name" value="Endonuclease/exonuclease/phosphatase"/>
    <property type="match status" value="1"/>
</dbReference>
<evidence type="ECO:0000256" key="7">
    <source>
        <dbReference type="ARBA" id="ARBA00022490"/>
    </source>
</evidence>
<evidence type="ECO:0000256" key="21">
    <source>
        <dbReference type="ARBA" id="ARBA00031469"/>
    </source>
</evidence>
<dbReference type="PROSITE" id="PS51450">
    <property type="entry name" value="LRR"/>
    <property type="match status" value="2"/>
</dbReference>
<dbReference type="Proteomes" id="UP001219568">
    <property type="component" value="Unassembled WGS sequence"/>
</dbReference>
<organism evidence="26 27">
    <name type="scientific">Penicillium canescens</name>
    <dbReference type="NCBI Taxonomy" id="5083"/>
    <lineage>
        <taxon>Eukaryota</taxon>
        <taxon>Fungi</taxon>
        <taxon>Dikarya</taxon>
        <taxon>Ascomycota</taxon>
        <taxon>Pezizomycotina</taxon>
        <taxon>Eurotiomycetes</taxon>
        <taxon>Eurotiomycetidae</taxon>
        <taxon>Eurotiales</taxon>
        <taxon>Aspergillaceae</taxon>
        <taxon>Penicillium</taxon>
    </lineage>
</organism>
<evidence type="ECO:0000256" key="16">
    <source>
        <dbReference type="ARBA" id="ARBA00023015"/>
    </source>
</evidence>
<gene>
    <name evidence="26" type="ORF">N7460_001635</name>
</gene>
<dbReference type="InterPro" id="IPR025875">
    <property type="entry name" value="Leu-rich_rpt_4"/>
</dbReference>
<dbReference type="FunFam" id="3.60.10.10:FF:000037">
    <property type="entry name" value="Glucose-repressible alcohol dehydrogenase transcriptional effector"/>
    <property type="match status" value="1"/>
</dbReference>
<dbReference type="PANTHER" id="PTHR12121:SF100">
    <property type="entry name" value="POLY(A)-SPECIFIC RIBONUCLEASE"/>
    <property type="match status" value="1"/>
</dbReference>
<evidence type="ECO:0000256" key="6">
    <source>
        <dbReference type="ARBA" id="ARBA00012161"/>
    </source>
</evidence>
<dbReference type="GO" id="GO:0005737">
    <property type="term" value="C:cytoplasm"/>
    <property type="evidence" value="ECO:0007669"/>
    <property type="project" value="UniProtKB-SubCell"/>
</dbReference>
<comment type="caution">
    <text evidence="26">The sequence shown here is derived from an EMBL/GenBank/DDBJ whole genome shotgun (WGS) entry which is preliminary data.</text>
</comment>
<evidence type="ECO:0000256" key="20">
    <source>
        <dbReference type="ARBA" id="ARBA00030493"/>
    </source>
</evidence>
<evidence type="ECO:0000256" key="13">
    <source>
        <dbReference type="ARBA" id="ARBA00022839"/>
    </source>
</evidence>
<dbReference type="PANTHER" id="PTHR12121">
    <property type="entry name" value="CARBON CATABOLITE REPRESSOR PROTEIN 4"/>
    <property type="match status" value="1"/>
</dbReference>
<dbReference type="FunFam" id="3.80.10.10:FF:000447">
    <property type="entry name" value="Glucose-repressible alcohol dehydrogenase transcriptional effector"/>
    <property type="match status" value="1"/>
</dbReference>
<evidence type="ECO:0000256" key="1">
    <source>
        <dbReference type="ARBA" id="ARBA00001663"/>
    </source>
</evidence>
<comment type="subcellular location">
    <subcellularLocation>
        <location evidence="4">Cytoplasm</location>
    </subcellularLocation>
    <subcellularLocation>
        <location evidence="3">Nucleus</location>
    </subcellularLocation>
</comment>
<evidence type="ECO:0000256" key="2">
    <source>
        <dbReference type="ARBA" id="ARBA00001946"/>
    </source>
</evidence>
<evidence type="ECO:0000256" key="24">
    <source>
        <dbReference type="SAM" id="MobiDB-lite"/>
    </source>
</evidence>
<evidence type="ECO:0000256" key="23">
    <source>
        <dbReference type="ARBA" id="ARBA00045495"/>
    </source>
</evidence>
<dbReference type="InterPro" id="IPR036691">
    <property type="entry name" value="Endo/exonu/phosph_ase_sf"/>
</dbReference>
<dbReference type="Pfam" id="PF03372">
    <property type="entry name" value="Exo_endo_phos"/>
    <property type="match status" value="1"/>
</dbReference>
<evidence type="ECO:0000256" key="14">
    <source>
        <dbReference type="ARBA" id="ARBA00022842"/>
    </source>
</evidence>
<feature type="domain" description="Endonuclease/exonuclease/phosphatase" evidence="25">
    <location>
        <begin position="456"/>
        <end position="796"/>
    </location>
</feature>
<keyword evidence="9" id="KW-0540">Nuclease</keyword>
<keyword evidence="15" id="KW-0694">RNA-binding</keyword>
<keyword evidence="16" id="KW-0805">Transcription regulation</keyword>
<comment type="catalytic activity">
    <reaction evidence="1">
        <text>Exonucleolytic cleavage of poly(A) to 5'-AMP.</text>
        <dbReference type="EC" id="3.1.13.4"/>
    </reaction>
</comment>
<comment type="function">
    <text evidence="23">Acts as a catalytic component of the CCR4-NOT core complex, which in the nucleus seems to be a general transcription factor, and in the cytoplasm the major mRNA deadenylase involved in mRNA turnover. Ccr4 has 3'-5' RNase activity with a strong preference for polyadenylated substrates and also low exonuclease activity towards single-stranded DNA.</text>
</comment>
<protein>
    <recommendedName>
        <fullName evidence="19">CCR4-Not complex 3'-5'-exoribonuclease subunit Ccr4</fullName>
        <ecNumber evidence="6">3.1.13.4</ecNumber>
    </recommendedName>
    <alternativeName>
        <fullName evidence="20">Carbon catabolite repressor protein 4</fullName>
    </alternativeName>
    <alternativeName>
        <fullName evidence="21">Cytoplasmic deadenylase</fullName>
    </alternativeName>
    <alternativeName>
        <fullName evidence="22">Glucose-repressible alcohol dehydrogenase transcriptional effector</fullName>
    </alternativeName>
</protein>
<dbReference type="GO" id="GO:0004535">
    <property type="term" value="F:poly(A)-specific ribonuclease activity"/>
    <property type="evidence" value="ECO:0007669"/>
    <property type="project" value="UniProtKB-EC"/>
</dbReference>
<comment type="cofactor">
    <cofactor evidence="2">
        <name>Mg(2+)</name>
        <dbReference type="ChEBI" id="CHEBI:18420"/>
    </cofactor>
</comment>
<evidence type="ECO:0000256" key="4">
    <source>
        <dbReference type="ARBA" id="ARBA00004496"/>
    </source>
</evidence>
<keyword evidence="8" id="KW-0433">Leucine-rich repeat</keyword>
<keyword evidence="7" id="KW-0963">Cytoplasm</keyword>
<feature type="region of interest" description="Disordered" evidence="24">
    <location>
        <begin position="100"/>
        <end position="141"/>
    </location>
</feature>
<keyword evidence="17" id="KW-0804">Transcription</keyword>
<evidence type="ECO:0000256" key="3">
    <source>
        <dbReference type="ARBA" id="ARBA00004123"/>
    </source>
</evidence>
<reference evidence="26" key="2">
    <citation type="submission" date="2023-01" db="EMBL/GenBank/DDBJ databases">
        <authorList>
            <person name="Petersen C."/>
        </authorList>
    </citation>
    <scope>NUCLEOTIDE SEQUENCE</scope>
    <source>
        <strain evidence="26">IBT 15450</strain>
    </source>
</reference>
<dbReference type="CDD" id="cd09097">
    <property type="entry name" value="Deadenylase_CCR4"/>
    <property type="match status" value="1"/>
</dbReference>
<dbReference type="AlphaFoldDB" id="A0AAD6NC04"/>
<dbReference type="InterPro" id="IPR005135">
    <property type="entry name" value="Endo/exonuclease/phosphatase"/>
</dbReference>
<dbReference type="InterPro" id="IPR003591">
    <property type="entry name" value="Leu-rich_rpt_typical-subtyp"/>
</dbReference>